<evidence type="ECO:0000313" key="8">
    <source>
        <dbReference type="EMBL" id="RFM33577.1"/>
    </source>
</evidence>
<dbReference type="Pfam" id="PF07519">
    <property type="entry name" value="Tannase"/>
    <property type="match status" value="2"/>
</dbReference>
<evidence type="ECO:0000256" key="7">
    <source>
        <dbReference type="ARBA" id="ARBA00023157"/>
    </source>
</evidence>
<keyword evidence="6" id="KW-0106">Calcium</keyword>
<keyword evidence="7" id="KW-1015">Disulfide bond</keyword>
<dbReference type="OrthoDB" id="176867at2"/>
<dbReference type="Gene3D" id="3.40.50.1820">
    <property type="entry name" value="alpha/beta hydrolase"/>
    <property type="match status" value="1"/>
</dbReference>
<evidence type="ECO:0000256" key="2">
    <source>
        <dbReference type="ARBA" id="ARBA00022487"/>
    </source>
</evidence>
<keyword evidence="3" id="KW-0479">Metal-binding</keyword>
<evidence type="ECO:0000256" key="3">
    <source>
        <dbReference type="ARBA" id="ARBA00022723"/>
    </source>
</evidence>
<comment type="similarity">
    <text evidence="1">Belongs to the tannase family.</text>
</comment>
<dbReference type="GO" id="GO:0052689">
    <property type="term" value="F:carboxylic ester hydrolase activity"/>
    <property type="evidence" value="ECO:0007669"/>
    <property type="project" value="UniProtKB-KW"/>
</dbReference>
<sequence length="378" mass="41229">MQYVLAVLMSFLQPDRSPNYPPDSLQLRQQILALQIEDLAIDNIHDVGAEYCLVAVTMRPNIKIQVWLPKTGWNGRFLGTGNGGSGGKIITAKLADGVKKGFATANTDLGTSGGVDEAIHQPDRWADFGYRATHLMTVLGKQIVTAYYGKAPHHSYFVGCSTGGQQALMEAQRFPDDYNGIIAGAPANNRTHLHAQLLFNYLTAKGIFPPISFNSPAQKAALQKIRKGPVNPRTGAQIYCGVPAGTEHSDKGIGFTGSEVFLYPFRWVFGADYDYSSFDFDKDLALIDSLLGPVLNATDPDLRPFKKAGGKLIMYTGKEDGLVPACDAIEYYNSVKDKEDFFQYYIIPGMCHCGAGGIEIGQIVNWVEHGMHPGPGDE</sequence>
<organism evidence="8 9">
    <name type="scientific">Chitinophaga silvisoli</name>
    <dbReference type="NCBI Taxonomy" id="2291814"/>
    <lineage>
        <taxon>Bacteria</taxon>
        <taxon>Pseudomonadati</taxon>
        <taxon>Bacteroidota</taxon>
        <taxon>Chitinophagia</taxon>
        <taxon>Chitinophagales</taxon>
        <taxon>Chitinophagaceae</taxon>
        <taxon>Chitinophaga</taxon>
    </lineage>
</organism>
<dbReference type="RefSeq" id="WP_116854500.1">
    <property type="nucleotide sequence ID" value="NZ_QTJV01000006.1"/>
</dbReference>
<evidence type="ECO:0000256" key="5">
    <source>
        <dbReference type="ARBA" id="ARBA00022801"/>
    </source>
</evidence>
<dbReference type="Proteomes" id="UP000261174">
    <property type="component" value="Unassembled WGS sequence"/>
</dbReference>
<keyword evidence="9" id="KW-1185">Reference proteome</keyword>
<keyword evidence="2" id="KW-0719">Serine esterase</keyword>
<keyword evidence="4" id="KW-0732">Signal</keyword>
<keyword evidence="5 8" id="KW-0378">Hydrolase</keyword>
<dbReference type="EMBL" id="QTJV01000006">
    <property type="protein sequence ID" value="RFM33577.1"/>
    <property type="molecule type" value="Genomic_DNA"/>
</dbReference>
<evidence type="ECO:0000256" key="1">
    <source>
        <dbReference type="ARBA" id="ARBA00006249"/>
    </source>
</evidence>
<dbReference type="GO" id="GO:0046872">
    <property type="term" value="F:metal ion binding"/>
    <property type="evidence" value="ECO:0007669"/>
    <property type="project" value="UniProtKB-KW"/>
</dbReference>
<dbReference type="PANTHER" id="PTHR33938">
    <property type="entry name" value="FERULOYL ESTERASE B-RELATED"/>
    <property type="match status" value="1"/>
</dbReference>
<dbReference type="InterPro" id="IPR011118">
    <property type="entry name" value="Tannase/feruloyl_esterase"/>
</dbReference>
<accession>A0A3E1P058</accession>
<evidence type="ECO:0000313" key="9">
    <source>
        <dbReference type="Proteomes" id="UP000261174"/>
    </source>
</evidence>
<gene>
    <name evidence="8" type="ORF">DXN04_16590</name>
</gene>
<evidence type="ECO:0000256" key="6">
    <source>
        <dbReference type="ARBA" id="ARBA00022837"/>
    </source>
</evidence>
<reference evidence="8 9" key="1">
    <citation type="submission" date="2018-08" db="EMBL/GenBank/DDBJ databases">
        <title>Chitinophaga sp. K20C18050901, a novel bacterium isolated from forest soil.</title>
        <authorList>
            <person name="Wang C."/>
        </authorList>
    </citation>
    <scope>NUCLEOTIDE SEQUENCE [LARGE SCALE GENOMIC DNA]</scope>
    <source>
        <strain evidence="8 9">K20C18050901</strain>
    </source>
</reference>
<protein>
    <submittedName>
        <fullName evidence="8">Tannase/feruloyl esterase family alpha/beta hydrolase</fullName>
    </submittedName>
</protein>
<name>A0A3E1P058_9BACT</name>
<dbReference type="InterPro" id="IPR029058">
    <property type="entry name" value="AB_hydrolase_fold"/>
</dbReference>
<dbReference type="PANTHER" id="PTHR33938:SF15">
    <property type="entry name" value="FERULOYL ESTERASE B-RELATED"/>
    <property type="match status" value="1"/>
</dbReference>
<dbReference type="AlphaFoldDB" id="A0A3E1P058"/>
<evidence type="ECO:0000256" key="4">
    <source>
        <dbReference type="ARBA" id="ARBA00022729"/>
    </source>
</evidence>
<proteinExistence type="inferred from homology"/>
<comment type="caution">
    <text evidence="8">The sequence shown here is derived from an EMBL/GenBank/DDBJ whole genome shotgun (WGS) entry which is preliminary data.</text>
</comment>
<dbReference type="SUPFAM" id="SSF53474">
    <property type="entry name" value="alpha/beta-Hydrolases"/>
    <property type="match status" value="1"/>
</dbReference>